<organism evidence="12 13">
    <name type="scientific">Arachis hypogaea</name>
    <name type="common">Peanut</name>
    <dbReference type="NCBI Taxonomy" id="3818"/>
    <lineage>
        <taxon>Eukaryota</taxon>
        <taxon>Viridiplantae</taxon>
        <taxon>Streptophyta</taxon>
        <taxon>Embryophyta</taxon>
        <taxon>Tracheophyta</taxon>
        <taxon>Spermatophyta</taxon>
        <taxon>Magnoliopsida</taxon>
        <taxon>eudicotyledons</taxon>
        <taxon>Gunneridae</taxon>
        <taxon>Pentapetalae</taxon>
        <taxon>rosids</taxon>
        <taxon>fabids</taxon>
        <taxon>Fabales</taxon>
        <taxon>Fabaceae</taxon>
        <taxon>Papilionoideae</taxon>
        <taxon>50 kb inversion clade</taxon>
        <taxon>dalbergioids sensu lato</taxon>
        <taxon>Dalbergieae</taxon>
        <taxon>Pterocarpus clade</taxon>
        <taxon>Arachis</taxon>
    </lineage>
</organism>
<evidence type="ECO:0000256" key="3">
    <source>
        <dbReference type="ARBA" id="ARBA00022473"/>
    </source>
</evidence>
<dbReference type="STRING" id="3818.A0A445CDW9"/>
<dbReference type="PANTHER" id="PTHR31604">
    <property type="entry name" value="PROTEIN LATERAL ROOT PRIMORDIUM 1"/>
    <property type="match status" value="1"/>
</dbReference>
<evidence type="ECO:0000256" key="1">
    <source>
        <dbReference type="ARBA" id="ARBA00004123"/>
    </source>
</evidence>
<sequence length="212" mass="24078">MPTATNSIEKEEEETGIKGDQSSTKCQDCGNQAKKECSYWRCRTCCKNKGFHCQTHIKSTWVPVDRRRHREVNNHFQLHHPHISKKHKHFYSPSPGVEDKLKLPSATNSMAIFRRVEVRSMDHAVNEIGYQTCVNIGGHVFSGLLYDHGPAAPFLDHHHQQNLNHGASMGPVDDVDEPFLPPPPLSDPLRDSSRIHNFTYQTLKSFKSTING</sequence>
<keyword evidence="5" id="KW-0862">Zinc</keyword>
<evidence type="ECO:0000313" key="13">
    <source>
        <dbReference type="Proteomes" id="UP000289738"/>
    </source>
</evidence>
<dbReference type="InterPro" id="IPR007818">
    <property type="entry name" value="SHI"/>
</dbReference>
<dbReference type="GO" id="GO:0005634">
    <property type="term" value="C:nucleus"/>
    <property type="evidence" value="ECO:0007669"/>
    <property type="project" value="UniProtKB-SubCell"/>
</dbReference>
<reference evidence="12 13" key="1">
    <citation type="submission" date="2019-01" db="EMBL/GenBank/DDBJ databases">
        <title>Sequencing of cultivated peanut Arachis hypogaea provides insights into genome evolution and oil improvement.</title>
        <authorList>
            <person name="Chen X."/>
        </authorList>
    </citation>
    <scope>NUCLEOTIDE SEQUENCE [LARGE SCALE GENOMIC DNA]</scope>
    <source>
        <strain evidence="13">cv. Fuhuasheng</strain>
        <tissue evidence="12">Leaves</tissue>
    </source>
</reference>
<name>A0A445CDW9_ARAHY</name>
<keyword evidence="6" id="KW-0073">Auxin biosynthesis</keyword>
<evidence type="ECO:0000256" key="11">
    <source>
        <dbReference type="SAM" id="MobiDB-lite"/>
    </source>
</evidence>
<evidence type="ECO:0000256" key="8">
    <source>
        <dbReference type="ARBA" id="ARBA00023159"/>
    </source>
</evidence>
<keyword evidence="9" id="KW-0539">Nucleus</keyword>
<gene>
    <name evidence="12" type="ORF">Ahy_A07g035453</name>
</gene>
<protein>
    <recommendedName>
        <fullName evidence="14">Protein SHI RELATED SEQUENCE</fullName>
    </recommendedName>
</protein>
<dbReference type="GO" id="GO:0046872">
    <property type="term" value="F:metal ion binding"/>
    <property type="evidence" value="ECO:0007669"/>
    <property type="project" value="UniProtKB-KW"/>
</dbReference>
<evidence type="ECO:0000256" key="9">
    <source>
        <dbReference type="ARBA" id="ARBA00023242"/>
    </source>
</evidence>
<comment type="caution">
    <text evidence="12">The sequence shown here is derived from an EMBL/GenBank/DDBJ whole genome shotgun (WGS) entry which is preliminary data.</text>
</comment>
<evidence type="ECO:0000256" key="5">
    <source>
        <dbReference type="ARBA" id="ARBA00022833"/>
    </source>
</evidence>
<proteinExistence type="inferred from homology"/>
<feature type="region of interest" description="Disordered" evidence="11">
    <location>
        <begin position="1"/>
        <end position="29"/>
    </location>
</feature>
<dbReference type="GO" id="GO:0003700">
    <property type="term" value="F:DNA-binding transcription factor activity"/>
    <property type="evidence" value="ECO:0007669"/>
    <property type="project" value="InterPro"/>
</dbReference>
<evidence type="ECO:0000256" key="10">
    <source>
        <dbReference type="ARBA" id="ARBA00023294"/>
    </source>
</evidence>
<dbReference type="NCBIfam" id="TIGR01624">
    <property type="entry name" value="LRP1_Cterm"/>
    <property type="match status" value="1"/>
</dbReference>
<dbReference type="Pfam" id="PF05142">
    <property type="entry name" value="DUF702"/>
    <property type="match status" value="1"/>
</dbReference>
<keyword evidence="3" id="KW-0217">Developmental protein</keyword>
<dbReference type="EMBL" id="SDMP01000007">
    <property type="protein sequence ID" value="RYR49137.1"/>
    <property type="molecule type" value="Genomic_DNA"/>
</dbReference>
<keyword evidence="4" id="KW-0479">Metal-binding</keyword>
<comment type="similarity">
    <text evidence="2">Belongs to the SHI protein family.</text>
</comment>
<dbReference type="GO" id="GO:0009734">
    <property type="term" value="P:auxin-activated signaling pathway"/>
    <property type="evidence" value="ECO:0007669"/>
    <property type="project" value="UniProtKB-KW"/>
</dbReference>
<dbReference type="GO" id="GO:0003677">
    <property type="term" value="F:DNA binding"/>
    <property type="evidence" value="ECO:0007669"/>
    <property type="project" value="UniProtKB-KW"/>
</dbReference>
<evidence type="ECO:0000256" key="7">
    <source>
        <dbReference type="ARBA" id="ARBA00023125"/>
    </source>
</evidence>
<keyword evidence="10" id="KW-0927">Auxin signaling pathway</keyword>
<accession>A0A445CDW9</accession>
<dbReference type="Proteomes" id="UP000289738">
    <property type="component" value="Chromosome A07"/>
</dbReference>
<comment type="subcellular location">
    <subcellularLocation>
        <location evidence="1">Nucleus</location>
    </subcellularLocation>
</comment>
<dbReference type="NCBIfam" id="TIGR01623">
    <property type="entry name" value="put_zinc_LRP1"/>
    <property type="match status" value="1"/>
</dbReference>
<dbReference type="GO" id="GO:0009851">
    <property type="term" value="P:auxin biosynthetic process"/>
    <property type="evidence" value="ECO:0007669"/>
    <property type="project" value="UniProtKB-KW"/>
</dbReference>
<evidence type="ECO:0000256" key="4">
    <source>
        <dbReference type="ARBA" id="ARBA00022723"/>
    </source>
</evidence>
<dbReference type="InterPro" id="IPR006511">
    <property type="entry name" value="SHI_C"/>
</dbReference>
<evidence type="ECO:0008006" key="14">
    <source>
        <dbReference type="Google" id="ProtNLM"/>
    </source>
</evidence>
<dbReference type="PANTHER" id="PTHR31604:SF16">
    <property type="entry name" value="PROTEIN SHI RELATED SEQUENCE 3"/>
    <property type="match status" value="1"/>
</dbReference>
<keyword evidence="7" id="KW-0238">DNA-binding</keyword>
<feature type="compositionally biased region" description="Polar residues" evidence="11">
    <location>
        <begin position="20"/>
        <end position="29"/>
    </location>
</feature>
<keyword evidence="13" id="KW-1185">Reference proteome</keyword>
<dbReference type="InterPro" id="IPR006510">
    <property type="entry name" value="Znf_LRP1"/>
</dbReference>
<evidence type="ECO:0000313" key="12">
    <source>
        <dbReference type="EMBL" id="RYR49137.1"/>
    </source>
</evidence>
<evidence type="ECO:0000256" key="6">
    <source>
        <dbReference type="ARBA" id="ARBA00023070"/>
    </source>
</evidence>
<keyword evidence="8" id="KW-0010">Activator</keyword>
<evidence type="ECO:0000256" key="2">
    <source>
        <dbReference type="ARBA" id="ARBA00006911"/>
    </source>
</evidence>
<feature type="region of interest" description="Disordered" evidence="11">
    <location>
        <begin position="161"/>
        <end position="192"/>
    </location>
</feature>
<dbReference type="AlphaFoldDB" id="A0A445CDW9"/>
<dbReference type="GO" id="GO:0045893">
    <property type="term" value="P:positive regulation of DNA-templated transcription"/>
    <property type="evidence" value="ECO:0007669"/>
    <property type="project" value="TreeGrafter"/>
</dbReference>